<dbReference type="Proteomes" id="UP000192610">
    <property type="component" value="Unassembled WGS sequence"/>
</dbReference>
<feature type="transmembrane region" description="Helical" evidence="1">
    <location>
        <begin position="12"/>
        <end position="31"/>
    </location>
</feature>
<evidence type="ECO:0000313" key="2">
    <source>
        <dbReference type="EMBL" id="OQP47740.1"/>
    </source>
</evidence>
<feature type="transmembrane region" description="Helical" evidence="1">
    <location>
        <begin position="37"/>
        <end position="55"/>
    </location>
</feature>
<evidence type="ECO:0000256" key="1">
    <source>
        <dbReference type="SAM" id="Phobius"/>
    </source>
</evidence>
<evidence type="ECO:0000313" key="3">
    <source>
        <dbReference type="Proteomes" id="UP000192610"/>
    </source>
</evidence>
<dbReference type="AlphaFoldDB" id="A0A1V9ENM9"/>
<dbReference type="RefSeq" id="WP_081200748.1">
    <property type="nucleotide sequence ID" value="NZ_FOCZ01000019.1"/>
</dbReference>
<organism evidence="2 3">
    <name type="scientific">Niastella yeongjuensis</name>
    <dbReference type="NCBI Taxonomy" id="354355"/>
    <lineage>
        <taxon>Bacteria</taxon>
        <taxon>Pseudomonadati</taxon>
        <taxon>Bacteroidota</taxon>
        <taxon>Chitinophagia</taxon>
        <taxon>Chitinophagales</taxon>
        <taxon>Chitinophagaceae</taxon>
        <taxon>Niastella</taxon>
    </lineage>
</organism>
<keyword evidence="1" id="KW-0472">Membrane</keyword>
<gene>
    <name evidence="2" type="ORF">A4H97_30720</name>
</gene>
<name>A0A1V9ENM9_9BACT</name>
<keyword evidence="1" id="KW-1133">Transmembrane helix</keyword>
<accession>A0A1V9ENM9</accession>
<dbReference type="STRING" id="354355.SAMN05660816_06362"/>
<keyword evidence="3" id="KW-1185">Reference proteome</keyword>
<comment type="caution">
    <text evidence="2">The sequence shown here is derived from an EMBL/GenBank/DDBJ whole genome shotgun (WGS) entry which is preliminary data.</text>
</comment>
<dbReference type="OrthoDB" id="680624at2"/>
<proteinExistence type="predicted"/>
<keyword evidence="1" id="KW-0812">Transmembrane</keyword>
<sequence>MLKKLNDLQFVIGLFFSVVSVILLLNVLLGNHGDSNLNIYTGTCFLVFGLAMMLIRGKGNGQ</sequence>
<protein>
    <submittedName>
        <fullName evidence="2">Uncharacterized protein</fullName>
    </submittedName>
</protein>
<reference evidence="3" key="1">
    <citation type="submission" date="2016-04" db="EMBL/GenBank/DDBJ databases">
        <authorList>
            <person name="Chen L."/>
            <person name="Zhuang W."/>
            <person name="Wang G."/>
        </authorList>
    </citation>
    <scope>NUCLEOTIDE SEQUENCE [LARGE SCALE GENOMIC DNA]</scope>
    <source>
        <strain evidence="3">17621</strain>
    </source>
</reference>
<dbReference type="EMBL" id="LVXG01000022">
    <property type="protein sequence ID" value="OQP47740.1"/>
    <property type="molecule type" value="Genomic_DNA"/>
</dbReference>